<reference evidence="2 3" key="1">
    <citation type="submission" date="2024-07" db="EMBL/GenBank/DDBJ databases">
        <authorList>
            <person name="Akdeniz Z."/>
        </authorList>
    </citation>
    <scope>NUCLEOTIDE SEQUENCE [LARGE SCALE GENOMIC DNA]</scope>
</reference>
<keyword evidence="3" id="KW-1185">Reference proteome</keyword>
<dbReference type="Proteomes" id="UP001642409">
    <property type="component" value="Unassembled WGS sequence"/>
</dbReference>
<name>A0ABP1H9A6_9EUKA</name>
<keyword evidence="1" id="KW-1133">Transmembrane helix</keyword>
<evidence type="ECO:0000313" key="2">
    <source>
        <dbReference type="EMBL" id="CAL5987790.1"/>
    </source>
</evidence>
<dbReference type="EMBL" id="CAXDID020000021">
    <property type="protein sequence ID" value="CAL5987790.1"/>
    <property type="molecule type" value="Genomic_DNA"/>
</dbReference>
<keyword evidence="1" id="KW-0812">Transmembrane</keyword>
<comment type="caution">
    <text evidence="2">The sequence shown here is derived from an EMBL/GenBank/DDBJ whole genome shotgun (WGS) entry which is preliminary data.</text>
</comment>
<gene>
    <name evidence="2" type="ORF">HINF_LOCUS10068</name>
</gene>
<protein>
    <submittedName>
        <fullName evidence="2">Uncharacterized protein</fullName>
    </submittedName>
</protein>
<evidence type="ECO:0000256" key="1">
    <source>
        <dbReference type="SAM" id="Phobius"/>
    </source>
</evidence>
<keyword evidence="1" id="KW-0472">Membrane</keyword>
<evidence type="ECO:0000313" key="3">
    <source>
        <dbReference type="Proteomes" id="UP001642409"/>
    </source>
</evidence>
<proteinExistence type="predicted"/>
<sequence>MIYIQAVYALLCFQTNTTVVLDVQTRQLVFKAWPRDDDSREHNVCRQLNRDMFKLSVQTGTYTYELSSLQTYDVAKLIEISIPCVAGSCDDAFKAKSAIYTMEFQETKQSITEAASNLRRLDFNRKACVDNPALQFGQNIQIAPGMFSNVFKLSGTPKYCKYPLDDYATLIANNPSDMKASVTFFAYPNFEVESEQYSVSISQLFQNSLYPCILMPSPEVTAWCNNMVNTLATSSFGYNMIQYFVPGKIPNRDGTLTRLQNYSVIFQSNQVKDTLQATFDCYSEQSLTIYRSTLLLTNQMNPAMVSCKSNMNNFVGAAYDEMITRVIFQQYEDFRAGQVYTVDFRSVSQTLNSSSEWLDCKYTLDEEYCLDVLGNGQVLQHYYLNVQQLIYKDGKITKIFPLSPTLSLSCVQSATAQIMDSQACVSLTSICDSTSKSNQQLTLSFGDSGLYSSNLLNLSTQAQFPNYDNVYCFNHELLNNQLSSFKGSSGILSVGAFKVPIGSIQDVSAAKNVKNIQWFVVGTVVFVVIFVGIGVRKPWL</sequence>
<feature type="transmembrane region" description="Helical" evidence="1">
    <location>
        <begin position="516"/>
        <end position="535"/>
    </location>
</feature>
<organism evidence="2 3">
    <name type="scientific">Hexamita inflata</name>
    <dbReference type="NCBI Taxonomy" id="28002"/>
    <lineage>
        <taxon>Eukaryota</taxon>
        <taxon>Metamonada</taxon>
        <taxon>Diplomonadida</taxon>
        <taxon>Hexamitidae</taxon>
        <taxon>Hexamitinae</taxon>
        <taxon>Hexamita</taxon>
    </lineage>
</organism>
<accession>A0ABP1H9A6</accession>